<organism evidence="2 3">
    <name type="scientific">Apiospora aurea</name>
    <dbReference type="NCBI Taxonomy" id="335848"/>
    <lineage>
        <taxon>Eukaryota</taxon>
        <taxon>Fungi</taxon>
        <taxon>Dikarya</taxon>
        <taxon>Ascomycota</taxon>
        <taxon>Pezizomycotina</taxon>
        <taxon>Sordariomycetes</taxon>
        <taxon>Xylariomycetidae</taxon>
        <taxon>Amphisphaeriales</taxon>
        <taxon>Apiosporaceae</taxon>
        <taxon>Apiospora</taxon>
    </lineage>
</organism>
<dbReference type="RefSeq" id="XP_066700099.1">
    <property type="nucleotide sequence ID" value="XM_066843987.1"/>
</dbReference>
<feature type="compositionally biased region" description="Basic and acidic residues" evidence="1">
    <location>
        <begin position="74"/>
        <end position="83"/>
    </location>
</feature>
<comment type="caution">
    <text evidence="2">The sequence shown here is derived from an EMBL/GenBank/DDBJ whole genome shotgun (WGS) entry which is preliminary data.</text>
</comment>
<keyword evidence="3" id="KW-1185">Reference proteome</keyword>
<dbReference type="EMBL" id="JAQQWE010000005">
    <property type="protein sequence ID" value="KAK7952037.1"/>
    <property type="molecule type" value="Genomic_DNA"/>
</dbReference>
<evidence type="ECO:0000313" key="2">
    <source>
        <dbReference type="EMBL" id="KAK7952037.1"/>
    </source>
</evidence>
<reference evidence="2 3" key="1">
    <citation type="submission" date="2023-01" db="EMBL/GenBank/DDBJ databases">
        <title>Analysis of 21 Apiospora genomes using comparative genomics revels a genus with tremendous synthesis potential of carbohydrate active enzymes and secondary metabolites.</title>
        <authorList>
            <person name="Sorensen T."/>
        </authorList>
    </citation>
    <scope>NUCLEOTIDE SEQUENCE [LARGE SCALE GENOMIC DNA]</scope>
    <source>
        <strain evidence="2 3">CBS 24483</strain>
    </source>
</reference>
<dbReference type="Proteomes" id="UP001391051">
    <property type="component" value="Unassembled WGS sequence"/>
</dbReference>
<evidence type="ECO:0000313" key="3">
    <source>
        <dbReference type="Proteomes" id="UP001391051"/>
    </source>
</evidence>
<dbReference type="GeneID" id="92077049"/>
<gene>
    <name evidence="2" type="ORF">PG986_007765</name>
</gene>
<feature type="region of interest" description="Disordered" evidence="1">
    <location>
        <begin position="64"/>
        <end position="83"/>
    </location>
</feature>
<sequence>MDEDPKPKPGASDSLGWEIFSPNARRARKPKKIPRSRLATDSIVVSFESPVVCLPDLLNPCKKKGQPTHCEPGFTRKDRNPKA</sequence>
<protein>
    <submittedName>
        <fullName evidence="2">Uncharacterized protein</fullName>
    </submittedName>
</protein>
<name>A0ABR1QDT4_9PEZI</name>
<evidence type="ECO:0000256" key="1">
    <source>
        <dbReference type="SAM" id="MobiDB-lite"/>
    </source>
</evidence>
<accession>A0ABR1QDT4</accession>
<proteinExistence type="predicted"/>